<accession>A0AA47M4B6</accession>
<evidence type="ECO:0000313" key="3">
    <source>
        <dbReference type="Proteomes" id="UP001174136"/>
    </source>
</evidence>
<keyword evidence="3" id="KW-1185">Reference proteome</keyword>
<dbReference type="Proteomes" id="UP001174136">
    <property type="component" value="Unassembled WGS sequence"/>
</dbReference>
<comment type="caution">
    <text evidence="2">The sequence shown here is derived from an EMBL/GenBank/DDBJ whole genome shotgun (WGS) entry which is preliminary data.</text>
</comment>
<dbReference type="PANTHER" id="PTHR47331">
    <property type="entry name" value="PHD-TYPE DOMAIN-CONTAINING PROTEIN"/>
    <property type="match status" value="1"/>
</dbReference>
<gene>
    <name evidence="2" type="ORF">N1851_031116</name>
</gene>
<proteinExistence type="predicted"/>
<evidence type="ECO:0000256" key="1">
    <source>
        <dbReference type="SAM" id="MobiDB-lite"/>
    </source>
</evidence>
<sequence length="248" mass="27583">MTRPPTLLFTGAAGRPAEMSSNTELMFFINGKKQTISLYQQLTEVCAKGGFRLNKWVCNERTVLSQIQEENRAKGVKTLDLSRDQLPMERALGVQWDVEGDIFTFSITNKHKPLTRCGILSTFSSFSHELQEKETVLSNYTDLAAEQSKQISILSATIQDTILWDPTCPRPAASSTPNAPWTKVLLRNRKSRPGRCSSPPRLNLANKYSILAEVNPQADQAGAPEGLPQHITRMDNKTATAPSRPQPE</sequence>
<organism evidence="2 3">
    <name type="scientific">Merluccius polli</name>
    <name type="common">Benguela hake</name>
    <name type="synonym">Merluccius cadenati</name>
    <dbReference type="NCBI Taxonomy" id="89951"/>
    <lineage>
        <taxon>Eukaryota</taxon>
        <taxon>Metazoa</taxon>
        <taxon>Chordata</taxon>
        <taxon>Craniata</taxon>
        <taxon>Vertebrata</taxon>
        <taxon>Euteleostomi</taxon>
        <taxon>Actinopterygii</taxon>
        <taxon>Neopterygii</taxon>
        <taxon>Teleostei</taxon>
        <taxon>Neoteleostei</taxon>
        <taxon>Acanthomorphata</taxon>
        <taxon>Zeiogadaria</taxon>
        <taxon>Gadariae</taxon>
        <taxon>Gadiformes</taxon>
        <taxon>Gadoidei</taxon>
        <taxon>Merlucciidae</taxon>
        <taxon>Merluccius</taxon>
    </lineage>
</organism>
<reference evidence="2" key="1">
    <citation type="journal article" date="2023" name="Front. Mar. Sci.">
        <title>A new Merluccius polli reference genome to investigate the effects of global change in West African waters.</title>
        <authorList>
            <person name="Mateo J.L."/>
            <person name="Blanco-Fernandez C."/>
            <person name="Garcia-Vazquez E."/>
            <person name="Machado-Schiaffino G."/>
        </authorList>
    </citation>
    <scope>NUCLEOTIDE SEQUENCE</scope>
    <source>
        <strain evidence="2">C29</strain>
        <tissue evidence="2">Fin</tissue>
    </source>
</reference>
<name>A0AA47M4B6_MERPO</name>
<dbReference type="EMBL" id="JAOPHQ010005991">
    <property type="protein sequence ID" value="KAK0133390.1"/>
    <property type="molecule type" value="Genomic_DNA"/>
</dbReference>
<feature type="region of interest" description="Disordered" evidence="1">
    <location>
        <begin position="216"/>
        <end position="248"/>
    </location>
</feature>
<dbReference type="AlphaFoldDB" id="A0AA47M4B6"/>
<dbReference type="PANTHER" id="PTHR47331:SF1">
    <property type="entry name" value="GAG-LIKE PROTEIN"/>
    <property type="match status" value="1"/>
</dbReference>
<feature type="compositionally biased region" description="Polar residues" evidence="1">
    <location>
        <begin position="237"/>
        <end position="248"/>
    </location>
</feature>
<evidence type="ECO:0000313" key="2">
    <source>
        <dbReference type="EMBL" id="KAK0133390.1"/>
    </source>
</evidence>
<protein>
    <submittedName>
        <fullName evidence="2">Uncharacterized protein</fullName>
    </submittedName>
</protein>